<reference evidence="2 3" key="1">
    <citation type="submission" date="2024-04" db="EMBL/GenBank/DDBJ databases">
        <title>Phyllosticta paracitricarpa is synonymous to the EU quarantine fungus P. citricarpa based on phylogenomic analyses.</title>
        <authorList>
            <consortium name="Lawrence Berkeley National Laboratory"/>
            <person name="Van ingen-buijs V.A."/>
            <person name="Van westerhoven A.C."/>
            <person name="Haridas S."/>
            <person name="Skiadas P."/>
            <person name="Martin F."/>
            <person name="Groenewald J.Z."/>
            <person name="Crous P.W."/>
            <person name="Seidl M.F."/>
        </authorList>
    </citation>
    <scope>NUCLEOTIDE SEQUENCE [LARGE SCALE GENOMIC DNA]</scope>
    <source>
        <strain evidence="2 3">CPC 17464</strain>
    </source>
</reference>
<comment type="caution">
    <text evidence="2">The sequence shown here is derived from an EMBL/GenBank/DDBJ whole genome shotgun (WGS) entry which is preliminary data.</text>
</comment>
<dbReference type="Proteomes" id="UP001360953">
    <property type="component" value="Unassembled WGS sequence"/>
</dbReference>
<evidence type="ECO:0000256" key="1">
    <source>
        <dbReference type="SAM" id="Phobius"/>
    </source>
</evidence>
<proteinExistence type="predicted"/>
<keyword evidence="1" id="KW-0812">Transmembrane</keyword>
<gene>
    <name evidence="2" type="ORF">J3D65DRAFT_610980</name>
</gene>
<organism evidence="2 3">
    <name type="scientific">Phyllosticta citribraziliensis</name>
    <dbReference type="NCBI Taxonomy" id="989973"/>
    <lineage>
        <taxon>Eukaryota</taxon>
        <taxon>Fungi</taxon>
        <taxon>Dikarya</taxon>
        <taxon>Ascomycota</taxon>
        <taxon>Pezizomycotina</taxon>
        <taxon>Dothideomycetes</taxon>
        <taxon>Dothideomycetes incertae sedis</taxon>
        <taxon>Botryosphaeriales</taxon>
        <taxon>Phyllostictaceae</taxon>
        <taxon>Phyllosticta</taxon>
    </lineage>
</organism>
<feature type="transmembrane region" description="Helical" evidence="1">
    <location>
        <begin position="20"/>
        <end position="39"/>
    </location>
</feature>
<keyword evidence="1" id="KW-1133">Transmembrane helix</keyword>
<keyword evidence="3" id="KW-1185">Reference proteome</keyword>
<dbReference type="GeneID" id="92031762"/>
<sequence>MKHDKSPQSLHSMALFAQREAPAITSIPVILCGGLLIELRGALRRRGRHDEAELFRKRTVLEGTAYVCPLHKRKGLCYEMYTASVCFQRVQTLWVSLIMEDSRLRAEGPLIKAVNIDHLPGTFEPSTYGIDPRAVDKHPKYRPFLMRPPMILAENMRFRSLPDPTLLAKRPADSPAESTTSRKMITTKVTSWLDGDGTKTPSAVIKQEDTRDEEITETSDYATWQDTEQGRDFDVSFEAFESIKSFLQARN</sequence>
<protein>
    <submittedName>
        <fullName evidence="2">Uncharacterized protein</fullName>
    </submittedName>
</protein>
<evidence type="ECO:0000313" key="2">
    <source>
        <dbReference type="EMBL" id="KAK7544847.1"/>
    </source>
</evidence>
<accession>A0ABR1ME32</accession>
<dbReference type="RefSeq" id="XP_066660082.1">
    <property type="nucleotide sequence ID" value="XM_066798856.1"/>
</dbReference>
<name>A0ABR1ME32_9PEZI</name>
<evidence type="ECO:0000313" key="3">
    <source>
        <dbReference type="Proteomes" id="UP001360953"/>
    </source>
</evidence>
<keyword evidence="1" id="KW-0472">Membrane</keyword>
<dbReference type="EMBL" id="JBBPEH010000001">
    <property type="protein sequence ID" value="KAK7544847.1"/>
    <property type="molecule type" value="Genomic_DNA"/>
</dbReference>